<evidence type="ECO:0000313" key="2">
    <source>
        <dbReference type="Proteomes" id="UP000653797"/>
    </source>
</evidence>
<dbReference type="Proteomes" id="UP000653797">
    <property type="component" value="Unassembled WGS sequence"/>
</dbReference>
<dbReference type="RefSeq" id="WP_191037414.1">
    <property type="nucleotide sequence ID" value="NZ_JACXAA010000001.1"/>
</dbReference>
<dbReference type="EMBL" id="JACXAA010000001">
    <property type="protein sequence ID" value="MBD2751783.1"/>
    <property type="molecule type" value="Genomic_DNA"/>
</dbReference>
<organism evidence="1 2">
    <name type="scientific">Spirosoma validum</name>
    <dbReference type="NCBI Taxonomy" id="2771355"/>
    <lineage>
        <taxon>Bacteria</taxon>
        <taxon>Pseudomonadati</taxon>
        <taxon>Bacteroidota</taxon>
        <taxon>Cytophagia</taxon>
        <taxon>Cytophagales</taxon>
        <taxon>Cytophagaceae</taxon>
        <taxon>Spirosoma</taxon>
    </lineage>
</organism>
<dbReference type="AlphaFoldDB" id="A0A927AXW7"/>
<reference evidence="1" key="1">
    <citation type="submission" date="2020-09" db="EMBL/GenBank/DDBJ databases">
        <authorList>
            <person name="Kim M.K."/>
        </authorList>
    </citation>
    <scope>NUCLEOTIDE SEQUENCE</scope>
    <source>
        <strain evidence="1">BT704</strain>
    </source>
</reference>
<protein>
    <submittedName>
        <fullName evidence="1">Uncharacterized protein</fullName>
    </submittedName>
</protein>
<name>A0A927AXW7_9BACT</name>
<keyword evidence="2" id="KW-1185">Reference proteome</keyword>
<evidence type="ECO:0000313" key="1">
    <source>
        <dbReference type="EMBL" id="MBD2751783.1"/>
    </source>
</evidence>
<gene>
    <name evidence="1" type="ORF">IC230_02680</name>
</gene>
<proteinExistence type="predicted"/>
<accession>A0A927AXW7</accession>
<sequence>MAVEGSLVSRIADTTRSFRYPDASGFRDSIDRYVAKLESTPETEKNQLLMNTAPGVNHSMKPNNMVEFS</sequence>
<comment type="caution">
    <text evidence="1">The sequence shown here is derived from an EMBL/GenBank/DDBJ whole genome shotgun (WGS) entry which is preliminary data.</text>
</comment>